<keyword evidence="16" id="KW-0675">Receptor</keyword>
<keyword evidence="7" id="KW-0406">Ion transport</keyword>
<reference evidence="16 17" key="1">
    <citation type="journal article" date="2012" name="J. Bacteriol.">
        <title>Genome Sequence of Fibrella aestuarina BUZ 2T, a Filamentous Marine Bacterium.</title>
        <authorList>
            <person name="Filippini M."/>
            <person name="Qi W."/>
            <person name="Blom J."/>
            <person name="Goesmann A."/>
            <person name="Smits T.H."/>
            <person name="Bagheri H.C."/>
        </authorList>
    </citation>
    <scope>NUCLEOTIDE SEQUENCE [LARGE SCALE GENOMIC DNA]</scope>
    <source>
        <strain evidence="17">BUZ 2T</strain>
    </source>
</reference>
<dbReference type="InterPro" id="IPR012910">
    <property type="entry name" value="Plug_dom"/>
</dbReference>
<protein>
    <submittedName>
        <fullName evidence="16">TonB-dependent receptor plug</fullName>
    </submittedName>
</protein>
<dbReference type="Pfam" id="PF13715">
    <property type="entry name" value="CarbopepD_reg_2"/>
    <property type="match status" value="1"/>
</dbReference>
<name>I0K5Y0_9BACT</name>
<evidence type="ECO:0000256" key="6">
    <source>
        <dbReference type="ARBA" id="ARBA00023004"/>
    </source>
</evidence>
<feature type="signal peptide" evidence="13">
    <location>
        <begin position="1"/>
        <end position="20"/>
    </location>
</feature>
<dbReference type="Proteomes" id="UP000011058">
    <property type="component" value="Chromosome"/>
</dbReference>
<evidence type="ECO:0000259" key="14">
    <source>
        <dbReference type="Pfam" id="PF00593"/>
    </source>
</evidence>
<feature type="domain" description="TonB-dependent receptor plug" evidence="15">
    <location>
        <begin position="115"/>
        <end position="223"/>
    </location>
</feature>
<keyword evidence="9 11" id="KW-0472">Membrane</keyword>
<dbReference type="NCBIfam" id="TIGR04056">
    <property type="entry name" value="OMP_RagA_SusC"/>
    <property type="match status" value="1"/>
</dbReference>
<accession>I0K5Y0</accession>
<evidence type="ECO:0000256" key="8">
    <source>
        <dbReference type="ARBA" id="ARBA00023077"/>
    </source>
</evidence>
<evidence type="ECO:0000313" key="17">
    <source>
        <dbReference type="Proteomes" id="UP000011058"/>
    </source>
</evidence>
<dbReference type="InterPro" id="IPR023996">
    <property type="entry name" value="TonB-dep_OMP_SusC/RagA"/>
</dbReference>
<dbReference type="PANTHER" id="PTHR32552">
    <property type="entry name" value="FERRICHROME IRON RECEPTOR-RELATED"/>
    <property type="match status" value="1"/>
</dbReference>
<dbReference type="HOGENOM" id="CLU_004317_2_1_10"/>
<comment type="similarity">
    <text evidence="11 12">Belongs to the TonB-dependent receptor family.</text>
</comment>
<dbReference type="Gene3D" id="2.40.170.20">
    <property type="entry name" value="TonB-dependent receptor, beta-barrel domain"/>
    <property type="match status" value="1"/>
</dbReference>
<sequence>MMRLLLKLCLFMMVSASALAQSRTITGKVTSSDDGSPIPGVSVVIKGTTRGTTTDANGSYQISANDNASVTFSYVGYQPQTVVIGNRSVLNITLGVDASTLNEVVVTALGVARQQKELGSATDVVKSDKLVQAKAVNISQALSGKVAGLQINTVNNGVNPANRVVLRGNRSLLGNNQALIVIDGTQAPSDALNFLNPNDIENVSILKGANAAALYGSEASNGALIITTKKGSAGAPKISLQNTTWAESISFMPKLNERFGAGTEAYSRVYIPFENQSYGPEFNGQTYDIGQTLEDGTIQKALYSNSPNSKRNAYDVGGTTQTDLSLSSGDERGTFYISLQNLKTKGIVPGDSYSRTGGRFNATRQYGKFRGAFNIDYRVGNFEGTTSGFYNNVLNTAANIPLTNFRNWQPLKLADGTLNPANPNNYFNDYFQNPYFEKDNNRQNRLDYYLTGNFQLDYQAAPWINFTYRAGINNQSYESKAFGGKYSFSEYAKQHVYRAKDIPGGVTDFMGSFRRLNQDFFLNAKKNLGPISANLIAGVNLQERDGRFIQTSASALVIPELYNVSNRVGEPGVSQQNAKTRLLGAYGDLTLGFKDYLFVHVTGRNDWSSVLAPQSRSFFYPGADISFVVSDAIPSIKNGNFLSSAKIRASATKVGQISLGGPFGIGAYQLETIFSPGGGFPYGGLAGYTLGNTANNPNIQPEFVTSYEIGGEFSFLNDRVGLDLSYYTQRNTNQTVRIDVSTATGYNGATINTGRLDNSGFEVDLKTTPVRLSNGFRWDLNVNYSRINTQVVDIAEGLDEINLSSYYGAVNSSLYQIFAVKGQPFPVIKVVGYERERDSKGALIPGGRVVVDPASGYPLKAGELINMGQTNPPDRLGINTAFKFKGFTLAGTAEYRGGNVIGHGLAETMWFTGSAYATTVYGRERFVFPNSVTKNADGTYTPNTSIAVRDGGLGTWDSNLRNFGENFVTSGAFWKLRELSLTYELPQTLLQRTRFLKSASLGLVGRNLVTLLPKDNIYTDPEFNNTTSNAVGVNATGITPPTRTYGFTVQVGF</sequence>
<dbReference type="Gene3D" id="2.170.130.10">
    <property type="entry name" value="TonB-dependent receptor, plug domain"/>
    <property type="match status" value="1"/>
</dbReference>
<dbReference type="EMBL" id="HE796683">
    <property type="protein sequence ID" value="CCG99533.1"/>
    <property type="molecule type" value="Genomic_DNA"/>
</dbReference>
<comment type="subcellular location">
    <subcellularLocation>
        <location evidence="1 11">Cell outer membrane</location>
        <topology evidence="1 11">Multi-pass membrane protein</topology>
    </subcellularLocation>
</comment>
<dbReference type="AlphaFoldDB" id="I0K5Y0"/>
<dbReference type="InterPro" id="IPR023997">
    <property type="entry name" value="TonB-dep_OMP_SusC/RagA_CS"/>
</dbReference>
<evidence type="ECO:0000256" key="4">
    <source>
        <dbReference type="ARBA" id="ARBA00022496"/>
    </source>
</evidence>
<evidence type="ECO:0000313" key="16">
    <source>
        <dbReference type="EMBL" id="CCG99533.1"/>
    </source>
</evidence>
<dbReference type="OrthoDB" id="9768177at2"/>
<keyword evidence="13" id="KW-0732">Signal</keyword>
<dbReference type="GO" id="GO:0006826">
    <property type="term" value="P:iron ion transport"/>
    <property type="evidence" value="ECO:0007669"/>
    <property type="project" value="UniProtKB-KW"/>
</dbReference>
<dbReference type="GO" id="GO:0009279">
    <property type="term" value="C:cell outer membrane"/>
    <property type="evidence" value="ECO:0007669"/>
    <property type="project" value="UniProtKB-SubCell"/>
</dbReference>
<evidence type="ECO:0000259" key="15">
    <source>
        <dbReference type="Pfam" id="PF07715"/>
    </source>
</evidence>
<dbReference type="eggNOG" id="COG4771">
    <property type="taxonomic scope" value="Bacteria"/>
</dbReference>
<dbReference type="InterPro" id="IPR000531">
    <property type="entry name" value="Beta-barrel_TonB"/>
</dbReference>
<keyword evidence="10 11" id="KW-0998">Cell outer membrane</keyword>
<proteinExistence type="inferred from homology"/>
<dbReference type="PATRIC" id="fig|1166018.3.peg.3256"/>
<dbReference type="NCBIfam" id="TIGR04057">
    <property type="entry name" value="SusC_RagA_signa"/>
    <property type="match status" value="1"/>
</dbReference>
<dbReference type="eggNOG" id="COG4774">
    <property type="taxonomic scope" value="Bacteria"/>
</dbReference>
<evidence type="ECO:0000256" key="7">
    <source>
        <dbReference type="ARBA" id="ARBA00023065"/>
    </source>
</evidence>
<dbReference type="Gene3D" id="2.60.40.1120">
    <property type="entry name" value="Carboxypeptidase-like, regulatory domain"/>
    <property type="match status" value="1"/>
</dbReference>
<dbReference type="SUPFAM" id="SSF56935">
    <property type="entry name" value="Porins"/>
    <property type="match status" value="1"/>
</dbReference>
<dbReference type="InterPro" id="IPR037066">
    <property type="entry name" value="Plug_dom_sf"/>
</dbReference>
<keyword evidence="5 11" id="KW-0812">Transmembrane</keyword>
<evidence type="ECO:0000256" key="10">
    <source>
        <dbReference type="ARBA" id="ARBA00023237"/>
    </source>
</evidence>
<dbReference type="PANTHER" id="PTHR32552:SF81">
    <property type="entry name" value="TONB-DEPENDENT OUTER MEMBRANE RECEPTOR"/>
    <property type="match status" value="1"/>
</dbReference>
<keyword evidence="2 11" id="KW-0813">Transport</keyword>
<dbReference type="InterPro" id="IPR036942">
    <property type="entry name" value="Beta-barrel_TonB_sf"/>
</dbReference>
<gene>
    <name evidence="16" type="ORF">FAES_1523</name>
</gene>
<organism evidence="16 17">
    <name type="scientific">Fibrella aestuarina BUZ 2</name>
    <dbReference type="NCBI Taxonomy" id="1166018"/>
    <lineage>
        <taxon>Bacteria</taxon>
        <taxon>Pseudomonadati</taxon>
        <taxon>Bacteroidota</taxon>
        <taxon>Cytophagia</taxon>
        <taxon>Cytophagales</taxon>
        <taxon>Spirosomataceae</taxon>
        <taxon>Fibrella</taxon>
    </lineage>
</organism>
<dbReference type="InterPro" id="IPR039426">
    <property type="entry name" value="TonB-dep_rcpt-like"/>
</dbReference>
<evidence type="ECO:0000256" key="11">
    <source>
        <dbReference type="PROSITE-ProRule" id="PRU01360"/>
    </source>
</evidence>
<dbReference type="Pfam" id="PF07715">
    <property type="entry name" value="Plug"/>
    <property type="match status" value="1"/>
</dbReference>
<dbReference type="KEGG" id="fae:FAES_1523"/>
<keyword evidence="3 11" id="KW-1134">Transmembrane beta strand</keyword>
<keyword evidence="4" id="KW-0410">Iron transport</keyword>
<feature type="domain" description="TonB-dependent receptor-like beta-barrel" evidence="14">
    <location>
        <begin position="385"/>
        <end position="789"/>
    </location>
</feature>
<evidence type="ECO:0000256" key="1">
    <source>
        <dbReference type="ARBA" id="ARBA00004571"/>
    </source>
</evidence>
<dbReference type="Pfam" id="PF00593">
    <property type="entry name" value="TonB_dep_Rec_b-barrel"/>
    <property type="match status" value="1"/>
</dbReference>
<evidence type="ECO:0000256" key="9">
    <source>
        <dbReference type="ARBA" id="ARBA00023136"/>
    </source>
</evidence>
<dbReference type="STRING" id="1166018.FAES_1523"/>
<evidence type="ECO:0000256" key="13">
    <source>
        <dbReference type="SAM" id="SignalP"/>
    </source>
</evidence>
<dbReference type="InterPro" id="IPR008969">
    <property type="entry name" value="CarboxyPept-like_regulatory"/>
</dbReference>
<evidence type="ECO:0000256" key="12">
    <source>
        <dbReference type="RuleBase" id="RU003357"/>
    </source>
</evidence>
<keyword evidence="17" id="KW-1185">Reference proteome</keyword>
<keyword evidence="8 12" id="KW-0798">TonB box</keyword>
<dbReference type="PROSITE" id="PS52016">
    <property type="entry name" value="TONB_DEPENDENT_REC_3"/>
    <property type="match status" value="1"/>
</dbReference>
<evidence type="ECO:0000256" key="2">
    <source>
        <dbReference type="ARBA" id="ARBA00022448"/>
    </source>
</evidence>
<keyword evidence="6" id="KW-0408">Iron</keyword>
<dbReference type="SUPFAM" id="SSF49464">
    <property type="entry name" value="Carboxypeptidase regulatory domain-like"/>
    <property type="match status" value="1"/>
</dbReference>
<evidence type="ECO:0000256" key="5">
    <source>
        <dbReference type="ARBA" id="ARBA00022692"/>
    </source>
</evidence>
<evidence type="ECO:0000256" key="3">
    <source>
        <dbReference type="ARBA" id="ARBA00022452"/>
    </source>
</evidence>
<feature type="chain" id="PRO_5003631056" evidence="13">
    <location>
        <begin position="21"/>
        <end position="1053"/>
    </location>
</feature>